<reference evidence="2 3" key="1">
    <citation type="submission" date="2019-09" db="EMBL/GenBank/DDBJ databases">
        <authorList>
            <person name="Wang X."/>
        </authorList>
    </citation>
    <scope>NUCLEOTIDE SEQUENCE [LARGE SCALE GENOMIC DNA]</scope>
    <source>
        <strain evidence="2 3">CICC 11023</strain>
    </source>
</reference>
<feature type="chain" id="PRO_5024422306" description="Secreted protein" evidence="1">
    <location>
        <begin position="25"/>
        <end position="173"/>
    </location>
</feature>
<gene>
    <name evidence="2" type="ORF">F3087_11095</name>
</gene>
<feature type="signal peptide" evidence="1">
    <location>
        <begin position="1"/>
        <end position="24"/>
    </location>
</feature>
<dbReference type="RefSeq" id="WP_150401735.1">
    <property type="nucleotide sequence ID" value="NZ_VXLC01000003.1"/>
</dbReference>
<evidence type="ECO:0000313" key="3">
    <source>
        <dbReference type="Proteomes" id="UP000323876"/>
    </source>
</evidence>
<dbReference type="AlphaFoldDB" id="A0A5N0EJM4"/>
<organism evidence="2 3">
    <name type="scientific">Nocardia colli</name>
    <dbReference type="NCBI Taxonomy" id="2545717"/>
    <lineage>
        <taxon>Bacteria</taxon>
        <taxon>Bacillati</taxon>
        <taxon>Actinomycetota</taxon>
        <taxon>Actinomycetes</taxon>
        <taxon>Mycobacteriales</taxon>
        <taxon>Nocardiaceae</taxon>
        <taxon>Nocardia</taxon>
    </lineage>
</organism>
<comment type="caution">
    <text evidence="2">The sequence shown here is derived from an EMBL/GenBank/DDBJ whole genome shotgun (WGS) entry which is preliminary data.</text>
</comment>
<evidence type="ECO:0000256" key="1">
    <source>
        <dbReference type="SAM" id="SignalP"/>
    </source>
</evidence>
<accession>A0A5N0EJM4</accession>
<name>A0A5N0EJM4_9NOCA</name>
<dbReference type="Proteomes" id="UP000323876">
    <property type="component" value="Unassembled WGS sequence"/>
</dbReference>
<proteinExistence type="predicted"/>
<sequence length="173" mass="18326">MRAIAGVLVAGVIATVLVAAPAQAGSDHWVPFPPQAQPIPDRVTVTPATASVGQEVTVLATCKQTLYAQPAGEEWKSEVNWAAAVPQMLIEDMLPRAPFSTTSVDRWVETPAIGSGRVEYTSYSEGEIDNATFTPNRSGVFPVTYFEKVTTTHPDGNQTAAVTSCPGPALTVR</sequence>
<keyword evidence="1" id="KW-0732">Signal</keyword>
<protein>
    <recommendedName>
        <fullName evidence="4">Secreted protein</fullName>
    </recommendedName>
</protein>
<dbReference type="EMBL" id="VXLC01000003">
    <property type="protein sequence ID" value="KAA8889462.1"/>
    <property type="molecule type" value="Genomic_DNA"/>
</dbReference>
<evidence type="ECO:0008006" key="4">
    <source>
        <dbReference type="Google" id="ProtNLM"/>
    </source>
</evidence>
<evidence type="ECO:0000313" key="2">
    <source>
        <dbReference type="EMBL" id="KAA8889462.1"/>
    </source>
</evidence>
<keyword evidence="3" id="KW-1185">Reference proteome</keyword>